<protein>
    <submittedName>
        <fullName evidence="3">Uncharacterized protein</fullName>
    </submittedName>
</protein>
<keyword evidence="2" id="KW-0472">Membrane</keyword>
<comment type="caution">
    <text evidence="3">The sequence shown here is derived from an EMBL/GenBank/DDBJ whole genome shotgun (WGS) entry which is preliminary data.</text>
</comment>
<gene>
    <name evidence="3" type="ORF">J2S62_002536</name>
</gene>
<evidence type="ECO:0000256" key="1">
    <source>
        <dbReference type="SAM" id="MobiDB-lite"/>
    </source>
</evidence>
<organism evidence="3 4">
    <name type="scientific">Enteractinococcus fodinae</name>
    <dbReference type="NCBI Taxonomy" id="684663"/>
    <lineage>
        <taxon>Bacteria</taxon>
        <taxon>Bacillati</taxon>
        <taxon>Actinomycetota</taxon>
        <taxon>Actinomycetes</taxon>
        <taxon>Micrococcales</taxon>
        <taxon>Micrococcaceae</taxon>
    </lineage>
</organism>
<accession>A0ABU2B7B2</accession>
<evidence type="ECO:0000313" key="3">
    <source>
        <dbReference type="EMBL" id="MDR7348279.1"/>
    </source>
</evidence>
<keyword evidence="2" id="KW-1133">Transmembrane helix</keyword>
<sequence>MQWREVDGYDWCVIETPESGPYLSLTLGYGLVHEPIDQYGTLQLAAGMLQAELSRPVEMGFGRASVPEISVSVGTDITSVGMHGDIATLRAAWQRLAEVFAGRHQLDAAPPVDVNVSAAPRDLTSRFGLSSLTFAASQTLEIQAQQDPMALLRYLDPAAGNVRAVMCTNTEQLVNSSFAPLPRTVQASEPSRYRDEARPGAMEFRAGYALISTVVPTSADGSAAARVLAQQLSQHIRDVTRRELGLSVSLLPIGPDTLVTYMTADTILYGEQRSEIQAQLVSKPIPDHRIAEAAQGEMNNRPLARILDNRVHGLAEDPATPEGTQQALSRARATMRFFTDPHSRTPVGYGPVADELPSPEGQRFKAKAGRDHVIVGTDVLERRRSGSRGVPSEYDRVDLNSLILVIDDVEDCAVLIDAEYRTVEIVFDTHRKQQQLRELIAQRTVGVPRITARNAALPGPARQRVRTTQMAKLGVVVIPLAIIGFAVFMSWLDDFRSVGEPAPEHASQEPGEPAEEPERDVGSVDTVVGEMATLSNWSRVTVNSVTEIEPGEDAEYPTEFGHHYQVNVEYCAAEEADAVDPEHFRMFHGDPAQLAHGMDDIEDPIEARELSLGECATGNVGFYTAVDDPEELGVDYRPGDLDSITWVVEDVE</sequence>
<name>A0ABU2B7B2_9MICC</name>
<reference evidence="3 4" key="1">
    <citation type="submission" date="2023-07" db="EMBL/GenBank/DDBJ databases">
        <title>Sequencing the genomes of 1000 actinobacteria strains.</title>
        <authorList>
            <person name="Klenk H.-P."/>
        </authorList>
    </citation>
    <scope>NUCLEOTIDE SEQUENCE [LARGE SCALE GENOMIC DNA]</scope>
    <source>
        <strain evidence="3 4">DSM 22966</strain>
    </source>
</reference>
<keyword evidence="4" id="KW-1185">Reference proteome</keyword>
<keyword evidence="2" id="KW-0812">Transmembrane</keyword>
<evidence type="ECO:0000313" key="4">
    <source>
        <dbReference type="Proteomes" id="UP001183794"/>
    </source>
</evidence>
<dbReference type="EMBL" id="JAVDYJ010000001">
    <property type="protein sequence ID" value="MDR7348279.1"/>
    <property type="molecule type" value="Genomic_DNA"/>
</dbReference>
<dbReference type="RefSeq" id="WP_310175316.1">
    <property type="nucleotide sequence ID" value="NZ_BAABHE010000002.1"/>
</dbReference>
<feature type="region of interest" description="Disordered" evidence="1">
    <location>
        <begin position="500"/>
        <end position="522"/>
    </location>
</feature>
<proteinExistence type="predicted"/>
<dbReference type="Proteomes" id="UP001183794">
    <property type="component" value="Unassembled WGS sequence"/>
</dbReference>
<feature type="transmembrane region" description="Helical" evidence="2">
    <location>
        <begin position="473"/>
        <end position="492"/>
    </location>
</feature>
<evidence type="ECO:0000256" key="2">
    <source>
        <dbReference type="SAM" id="Phobius"/>
    </source>
</evidence>